<dbReference type="EMBL" id="LUCM01008811">
    <property type="protein sequence ID" value="KAA0187881.1"/>
    <property type="molecule type" value="Genomic_DNA"/>
</dbReference>
<dbReference type="GO" id="GO:0006355">
    <property type="term" value="P:regulation of DNA-templated transcription"/>
    <property type="evidence" value="ECO:0007669"/>
    <property type="project" value="TreeGrafter"/>
</dbReference>
<feature type="region of interest" description="Disordered" evidence="1">
    <location>
        <begin position="155"/>
        <end position="177"/>
    </location>
</feature>
<dbReference type="PANTHER" id="PTHR23210:SF26">
    <property type="entry name" value="ACTIVATING TRANSCRIPTION FACTOR 7-INTERACTING PROTEIN 1"/>
    <property type="match status" value="1"/>
</dbReference>
<feature type="compositionally biased region" description="Pro residues" evidence="1">
    <location>
        <begin position="378"/>
        <end position="388"/>
    </location>
</feature>
<evidence type="ECO:0000259" key="2">
    <source>
        <dbReference type="Pfam" id="PF16794"/>
    </source>
</evidence>
<feature type="compositionally biased region" description="Polar residues" evidence="1">
    <location>
        <begin position="326"/>
        <end position="370"/>
    </location>
</feature>
<comment type="caution">
    <text evidence="3">The sequence shown here is derived from an EMBL/GenBank/DDBJ whole genome shotgun (WGS) entry which is preliminary data.</text>
</comment>
<keyword evidence="4" id="KW-1185">Reference proteome</keyword>
<feature type="domain" description="Activating transcription factor 7-interacting protein Fn3" evidence="2">
    <location>
        <begin position="418"/>
        <end position="516"/>
    </location>
</feature>
<evidence type="ECO:0000313" key="4">
    <source>
        <dbReference type="Proteomes" id="UP000728185"/>
    </source>
</evidence>
<feature type="compositionally biased region" description="Polar residues" evidence="1">
    <location>
        <begin position="248"/>
        <end position="258"/>
    </location>
</feature>
<dbReference type="Proteomes" id="UP000728185">
    <property type="component" value="Unassembled WGS sequence"/>
</dbReference>
<proteinExistence type="predicted"/>
<dbReference type="GO" id="GO:0005634">
    <property type="term" value="C:nucleus"/>
    <property type="evidence" value="ECO:0007669"/>
    <property type="project" value="TreeGrafter"/>
</dbReference>
<dbReference type="GO" id="GO:0005667">
    <property type="term" value="C:transcription regulator complex"/>
    <property type="evidence" value="ECO:0007669"/>
    <property type="project" value="TreeGrafter"/>
</dbReference>
<sequence>MNKEWTCDIDIPPPVLTSAQQANEFMVFSTSTSSNPLSTTAPDTEPVTKRSRLTAIASDKLVLSNGVSGLHQKQLVSDSAAVRLGLSDRFKVTFCAHFKNALKEKLGSYFGRLDKAEESANKIQKELAELSGRMNAIDTSSQELKKFITERVSLPKPTSGVGHHRTLSSQAPRLPPPPPLAPALDTVTETSTTAPQVQLRKVPIANRPNPIANSNVGQNANNIVQRPILANSSLLTNSFSSPSLGTMHANSGQTSKTPNPVKPPIGTLGKRTSAVTPMRLSDTIDLTVEPTMNSGVDLGLKSSAVTEQSSSAVPIPCLNTPGRASNATVNHLGSSSIRPQHTTPSQAITVPKTTPSVPRTSHISNHVTKSQLDKPHQFPGPSPRPAPPVVTQNPFPVAPLPPTPPSPWYTNGTSIQSAPLLTIAEAAEGICLQWTIARQTSVFEPAAAYEIYSYASSELTASNLHTHLPWKKVGEVAALPLPMACTLTHVQSNNLYYFAVRSFDRYRRYSSWSNVVNAVVS</sequence>
<dbReference type="GO" id="GO:0003712">
    <property type="term" value="F:transcription coregulator activity"/>
    <property type="evidence" value="ECO:0007669"/>
    <property type="project" value="TreeGrafter"/>
</dbReference>
<name>A0A8E0RQ71_9TREM</name>
<accession>A0A8E0RQ71</accession>
<evidence type="ECO:0000256" key="1">
    <source>
        <dbReference type="SAM" id="MobiDB-lite"/>
    </source>
</evidence>
<dbReference type="Pfam" id="PF16794">
    <property type="entry name" value="fn3_4"/>
    <property type="match status" value="1"/>
</dbReference>
<protein>
    <submittedName>
        <fullName evidence="3">Activating transcription factor 7-interacting protein 1</fullName>
    </submittedName>
</protein>
<feature type="compositionally biased region" description="Pro residues" evidence="1">
    <location>
        <begin position="396"/>
        <end position="407"/>
    </location>
</feature>
<dbReference type="PANTHER" id="PTHR23210">
    <property type="entry name" value="ACTIVATING TRANSCRIPTION FACTOR 7 INTERACTING PROTEIN"/>
    <property type="match status" value="1"/>
</dbReference>
<dbReference type="InterPro" id="IPR013783">
    <property type="entry name" value="Ig-like_fold"/>
</dbReference>
<feature type="region of interest" description="Disordered" evidence="1">
    <location>
        <begin position="244"/>
        <end position="270"/>
    </location>
</feature>
<dbReference type="InterPro" id="IPR026085">
    <property type="entry name" value="ATF7-int"/>
</dbReference>
<dbReference type="OrthoDB" id="2434995at2759"/>
<dbReference type="Gene3D" id="2.60.40.10">
    <property type="entry name" value="Immunoglobulins"/>
    <property type="match status" value="1"/>
</dbReference>
<reference evidence="3" key="1">
    <citation type="submission" date="2019-05" db="EMBL/GenBank/DDBJ databases">
        <title>Annotation for the trematode Fasciolopsis buski.</title>
        <authorList>
            <person name="Choi Y.-J."/>
        </authorList>
    </citation>
    <scope>NUCLEOTIDE SEQUENCE</scope>
    <source>
        <strain evidence="3">HT</strain>
        <tissue evidence="3">Whole worm</tissue>
    </source>
</reference>
<organism evidence="3 4">
    <name type="scientific">Fasciolopsis buskii</name>
    <dbReference type="NCBI Taxonomy" id="27845"/>
    <lineage>
        <taxon>Eukaryota</taxon>
        <taxon>Metazoa</taxon>
        <taxon>Spiralia</taxon>
        <taxon>Lophotrochozoa</taxon>
        <taxon>Platyhelminthes</taxon>
        <taxon>Trematoda</taxon>
        <taxon>Digenea</taxon>
        <taxon>Plagiorchiida</taxon>
        <taxon>Echinostomata</taxon>
        <taxon>Echinostomatoidea</taxon>
        <taxon>Fasciolidae</taxon>
        <taxon>Fasciolopsis</taxon>
    </lineage>
</organism>
<gene>
    <name evidence="3" type="ORF">FBUS_06626</name>
</gene>
<feature type="region of interest" description="Disordered" evidence="1">
    <location>
        <begin position="326"/>
        <end position="411"/>
    </location>
</feature>
<dbReference type="AlphaFoldDB" id="A0A8E0RQ71"/>
<evidence type="ECO:0000313" key="3">
    <source>
        <dbReference type="EMBL" id="KAA0187881.1"/>
    </source>
</evidence>
<dbReference type="InterPro" id="IPR056565">
    <property type="entry name" value="Fn3_ATF7IP"/>
</dbReference>